<feature type="transmembrane region" description="Helical" evidence="1">
    <location>
        <begin position="6"/>
        <end position="24"/>
    </location>
</feature>
<proteinExistence type="predicted"/>
<keyword evidence="1" id="KW-0472">Membrane</keyword>
<dbReference type="Proteomes" id="UP000824230">
    <property type="component" value="Unassembled WGS sequence"/>
</dbReference>
<comment type="caution">
    <text evidence="2">The sequence shown here is derived from an EMBL/GenBank/DDBJ whole genome shotgun (WGS) entry which is preliminary data.</text>
</comment>
<accession>A0A9D1VJY2</accession>
<evidence type="ECO:0000313" key="3">
    <source>
        <dbReference type="Proteomes" id="UP000824230"/>
    </source>
</evidence>
<dbReference type="AlphaFoldDB" id="A0A9D1VJY2"/>
<gene>
    <name evidence="2" type="ORF">H9738_00810</name>
</gene>
<reference evidence="2" key="2">
    <citation type="submission" date="2021-04" db="EMBL/GenBank/DDBJ databases">
        <authorList>
            <person name="Gilroy R."/>
        </authorList>
    </citation>
    <scope>NUCLEOTIDE SEQUENCE</scope>
    <source>
        <strain evidence="2">ChiHjej12B11-1927</strain>
    </source>
</reference>
<organism evidence="2 3">
    <name type="scientific">Candidatus Blautia pullistercoris</name>
    <dbReference type="NCBI Taxonomy" id="2838499"/>
    <lineage>
        <taxon>Bacteria</taxon>
        <taxon>Bacillati</taxon>
        <taxon>Bacillota</taxon>
        <taxon>Clostridia</taxon>
        <taxon>Lachnospirales</taxon>
        <taxon>Lachnospiraceae</taxon>
        <taxon>Blautia</taxon>
    </lineage>
</organism>
<dbReference type="EMBL" id="DXFG01000022">
    <property type="protein sequence ID" value="HIX36401.1"/>
    <property type="molecule type" value="Genomic_DNA"/>
</dbReference>
<keyword evidence="1" id="KW-0812">Transmembrane</keyword>
<keyword evidence="1" id="KW-1133">Transmembrane helix</keyword>
<reference evidence="2" key="1">
    <citation type="journal article" date="2021" name="PeerJ">
        <title>Extensive microbial diversity within the chicken gut microbiome revealed by metagenomics and culture.</title>
        <authorList>
            <person name="Gilroy R."/>
            <person name="Ravi A."/>
            <person name="Getino M."/>
            <person name="Pursley I."/>
            <person name="Horton D.L."/>
            <person name="Alikhan N.F."/>
            <person name="Baker D."/>
            <person name="Gharbi K."/>
            <person name="Hall N."/>
            <person name="Watson M."/>
            <person name="Adriaenssens E.M."/>
            <person name="Foster-Nyarko E."/>
            <person name="Jarju S."/>
            <person name="Secka A."/>
            <person name="Antonio M."/>
            <person name="Oren A."/>
            <person name="Chaudhuri R.R."/>
            <person name="La Ragione R."/>
            <person name="Hildebrand F."/>
            <person name="Pallen M.J."/>
        </authorList>
    </citation>
    <scope>NUCLEOTIDE SEQUENCE</scope>
    <source>
        <strain evidence="2">ChiHjej12B11-1927</strain>
    </source>
</reference>
<sequence>MTTVIIGILLLIFALIIFICYTYMQNQRSRYVSQMYRQFKEQYQDKARIAMGFSQTNIFAKPVTLMLAVGDDQRVMDAWSVTDRDMELEGRTCEEYIGMDVEKYAGRDRKQREKELLLRQVSQPKNSKEQAFDMAVRQILEQSTGN</sequence>
<evidence type="ECO:0000313" key="2">
    <source>
        <dbReference type="EMBL" id="HIX36401.1"/>
    </source>
</evidence>
<protein>
    <submittedName>
        <fullName evidence="2">Uncharacterized protein</fullName>
    </submittedName>
</protein>
<name>A0A9D1VJY2_9FIRM</name>
<evidence type="ECO:0000256" key="1">
    <source>
        <dbReference type="SAM" id="Phobius"/>
    </source>
</evidence>